<gene>
    <name evidence="2" type="ORF">OUZ56_008361</name>
</gene>
<evidence type="ECO:0008006" key="4">
    <source>
        <dbReference type="Google" id="ProtNLM"/>
    </source>
</evidence>
<evidence type="ECO:0000313" key="2">
    <source>
        <dbReference type="EMBL" id="KAK4022917.1"/>
    </source>
</evidence>
<reference evidence="2 3" key="1">
    <citation type="journal article" date="2023" name="Nucleic Acids Res.">
        <title>The hologenome of Daphnia magna reveals possible DNA methylation and microbiome-mediated evolution of the host genome.</title>
        <authorList>
            <person name="Chaturvedi A."/>
            <person name="Li X."/>
            <person name="Dhandapani V."/>
            <person name="Marshall H."/>
            <person name="Kissane S."/>
            <person name="Cuenca-Cambronero M."/>
            <person name="Asole G."/>
            <person name="Calvet F."/>
            <person name="Ruiz-Romero M."/>
            <person name="Marangio P."/>
            <person name="Guigo R."/>
            <person name="Rago D."/>
            <person name="Mirbahai L."/>
            <person name="Eastwood N."/>
            <person name="Colbourne J.K."/>
            <person name="Zhou J."/>
            <person name="Mallon E."/>
            <person name="Orsini L."/>
        </authorList>
    </citation>
    <scope>NUCLEOTIDE SEQUENCE [LARGE SCALE GENOMIC DNA]</scope>
    <source>
        <strain evidence="2">LRV0_1</strain>
    </source>
</reference>
<dbReference type="EMBL" id="JAOYFB010000037">
    <property type="protein sequence ID" value="KAK4022917.1"/>
    <property type="molecule type" value="Genomic_DNA"/>
</dbReference>
<comment type="caution">
    <text evidence="2">The sequence shown here is derived from an EMBL/GenBank/DDBJ whole genome shotgun (WGS) entry which is preliminary data.</text>
</comment>
<accession>A0ABR0ACR5</accession>
<name>A0ABR0ACR5_9CRUS</name>
<proteinExistence type="predicted"/>
<evidence type="ECO:0000256" key="1">
    <source>
        <dbReference type="SAM" id="SignalP"/>
    </source>
</evidence>
<protein>
    <recommendedName>
        <fullName evidence="4">Secreted protein</fullName>
    </recommendedName>
</protein>
<evidence type="ECO:0000313" key="3">
    <source>
        <dbReference type="Proteomes" id="UP001234178"/>
    </source>
</evidence>
<feature type="chain" id="PRO_5046385429" description="Secreted protein" evidence="1">
    <location>
        <begin position="18"/>
        <end position="67"/>
    </location>
</feature>
<feature type="signal peptide" evidence="1">
    <location>
        <begin position="1"/>
        <end position="17"/>
    </location>
</feature>
<organism evidence="2 3">
    <name type="scientific">Daphnia magna</name>
    <dbReference type="NCBI Taxonomy" id="35525"/>
    <lineage>
        <taxon>Eukaryota</taxon>
        <taxon>Metazoa</taxon>
        <taxon>Ecdysozoa</taxon>
        <taxon>Arthropoda</taxon>
        <taxon>Crustacea</taxon>
        <taxon>Branchiopoda</taxon>
        <taxon>Diplostraca</taxon>
        <taxon>Cladocera</taxon>
        <taxon>Anomopoda</taxon>
        <taxon>Daphniidae</taxon>
        <taxon>Daphnia</taxon>
    </lineage>
</organism>
<dbReference type="Proteomes" id="UP001234178">
    <property type="component" value="Unassembled WGS sequence"/>
</dbReference>
<keyword evidence="3" id="KW-1185">Reference proteome</keyword>
<keyword evidence="1" id="KW-0732">Signal</keyword>
<sequence>MTLLLLILSRLSSLLLSLLVFKTNFCARRKNLGGEPSDVFPPRAFANHFPQFDSEVPNMLSKAFVNY</sequence>